<sequence>MKTMAARKRCKLSRTGSDFENVIKRLLCARTFHTRIGGDLTQGIINRGRPANAEQMGLPGSAKCHNAHVQLSLMASQPRDQGRVSCSCHMRDFQHAPWGMKACLLFPLQLNKHGPALDHELTLALSASTSILCGSWISGFHGRDFGAFLVTELLGHPSLTTSSFFLFCNSE</sequence>
<dbReference type="GeneTree" id="ENSGT00390000004487"/>
<evidence type="ECO:0008006" key="3">
    <source>
        <dbReference type="Google" id="ProtNLM"/>
    </source>
</evidence>
<reference evidence="1" key="2">
    <citation type="submission" date="2025-09" db="UniProtKB">
        <authorList>
            <consortium name="Ensembl"/>
        </authorList>
    </citation>
    <scope>IDENTIFICATION</scope>
</reference>
<accession>A0A8C5ZGQ0</accession>
<organism evidence="1 2">
    <name type="scientific">Marmota marmota marmota</name>
    <name type="common">Alpine marmot</name>
    <dbReference type="NCBI Taxonomy" id="9994"/>
    <lineage>
        <taxon>Eukaryota</taxon>
        <taxon>Metazoa</taxon>
        <taxon>Chordata</taxon>
        <taxon>Craniata</taxon>
        <taxon>Vertebrata</taxon>
        <taxon>Euteleostomi</taxon>
        <taxon>Mammalia</taxon>
        <taxon>Eutheria</taxon>
        <taxon>Euarchontoglires</taxon>
        <taxon>Glires</taxon>
        <taxon>Rodentia</taxon>
        <taxon>Sciuromorpha</taxon>
        <taxon>Sciuridae</taxon>
        <taxon>Xerinae</taxon>
        <taxon>Marmotini</taxon>
        <taxon>Marmota</taxon>
    </lineage>
</organism>
<name>A0A8C5ZGQ0_MARMA</name>
<reference evidence="1" key="1">
    <citation type="submission" date="2025-08" db="UniProtKB">
        <authorList>
            <consortium name="Ensembl"/>
        </authorList>
    </citation>
    <scope>IDENTIFICATION</scope>
</reference>
<keyword evidence="2" id="KW-1185">Reference proteome</keyword>
<dbReference type="Proteomes" id="UP000694407">
    <property type="component" value="Unplaced"/>
</dbReference>
<evidence type="ECO:0000313" key="2">
    <source>
        <dbReference type="Proteomes" id="UP000694407"/>
    </source>
</evidence>
<dbReference type="AlphaFoldDB" id="A0A8C5ZGQ0"/>
<dbReference type="Ensembl" id="ENSMMMT00000014504.1">
    <property type="protein sequence ID" value="ENSMMMP00000012698.1"/>
    <property type="gene ID" value="ENSMMMG00000011345.1"/>
</dbReference>
<protein>
    <recommendedName>
        <fullName evidence="3">AP20 region protein 1</fullName>
    </recommendedName>
</protein>
<proteinExistence type="predicted"/>
<evidence type="ECO:0000313" key="1">
    <source>
        <dbReference type="Ensembl" id="ENSMMMP00000012698.1"/>
    </source>
</evidence>